<feature type="region of interest" description="Disordered" evidence="1">
    <location>
        <begin position="267"/>
        <end position="302"/>
    </location>
</feature>
<dbReference type="InterPro" id="IPR013087">
    <property type="entry name" value="Znf_C2H2_type"/>
</dbReference>
<organism evidence="3 4">
    <name type="scientific">Neolentinus lepideus HHB14362 ss-1</name>
    <dbReference type="NCBI Taxonomy" id="1314782"/>
    <lineage>
        <taxon>Eukaryota</taxon>
        <taxon>Fungi</taxon>
        <taxon>Dikarya</taxon>
        <taxon>Basidiomycota</taxon>
        <taxon>Agaricomycotina</taxon>
        <taxon>Agaricomycetes</taxon>
        <taxon>Gloeophyllales</taxon>
        <taxon>Gloeophyllaceae</taxon>
        <taxon>Neolentinus</taxon>
    </lineage>
</organism>
<feature type="compositionally biased region" description="Polar residues" evidence="1">
    <location>
        <begin position="216"/>
        <end position="225"/>
    </location>
</feature>
<feature type="compositionally biased region" description="Basic residues" evidence="1">
    <location>
        <begin position="458"/>
        <end position="471"/>
    </location>
</feature>
<dbReference type="InParanoid" id="A0A165MQS1"/>
<evidence type="ECO:0000313" key="4">
    <source>
        <dbReference type="Proteomes" id="UP000076761"/>
    </source>
</evidence>
<feature type="region of interest" description="Disordered" evidence="1">
    <location>
        <begin position="203"/>
        <end position="244"/>
    </location>
</feature>
<feature type="domain" description="C2H2-type" evidence="2">
    <location>
        <begin position="494"/>
        <end position="516"/>
    </location>
</feature>
<feature type="region of interest" description="Disordered" evidence="1">
    <location>
        <begin position="590"/>
        <end position="640"/>
    </location>
</feature>
<dbReference type="OrthoDB" id="8922241at2759"/>
<accession>A0A165MQS1</accession>
<reference evidence="3 4" key="1">
    <citation type="journal article" date="2016" name="Mol. Biol. Evol.">
        <title>Comparative Genomics of Early-Diverging Mushroom-Forming Fungi Provides Insights into the Origins of Lignocellulose Decay Capabilities.</title>
        <authorList>
            <person name="Nagy L.G."/>
            <person name="Riley R."/>
            <person name="Tritt A."/>
            <person name="Adam C."/>
            <person name="Daum C."/>
            <person name="Floudas D."/>
            <person name="Sun H."/>
            <person name="Yadav J.S."/>
            <person name="Pangilinan J."/>
            <person name="Larsson K.H."/>
            <person name="Matsuura K."/>
            <person name="Barry K."/>
            <person name="Labutti K."/>
            <person name="Kuo R."/>
            <person name="Ohm R.A."/>
            <person name="Bhattacharya S.S."/>
            <person name="Shirouzu T."/>
            <person name="Yoshinaga Y."/>
            <person name="Martin F.M."/>
            <person name="Grigoriev I.V."/>
            <person name="Hibbett D.S."/>
        </authorList>
    </citation>
    <scope>NUCLEOTIDE SEQUENCE [LARGE SCALE GENOMIC DNA]</scope>
    <source>
        <strain evidence="3 4">HHB14362 ss-1</strain>
    </source>
</reference>
<feature type="compositionally biased region" description="Acidic residues" evidence="1">
    <location>
        <begin position="429"/>
        <end position="451"/>
    </location>
</feature>
<keyword evidence="4" id="KW-1185">Reference proteome</keyword>
<feature type="compositionally biased region" description="Low complexity" evidence="1">
    <location>
        <begin position="107"/>
        <end position="116"/>
    </location>
</feature>
<gene>
    <name evidence="3" type="ORF">NEOLEDRAFT_1143126</name>
</gene>
<dbReference type="EMBL" id="KV425668">
    <property type="protein sequence ID" value="KZT18649.1"/>
    <property type="molecule type" value="Genomic_DNA"/>
</dbReference>
<feature type="compositionally biased region" description="Basic and acidic residues" evidence="1">
    <location>
        <begin position="615"/>
        <end position="633"/>
    </location>
</feature>
<sequence length="640" mass="68960">MALPGNSNGSLATRSDSLDGWFDHQTACNNAEAIKAAYYAGGVTMGRSSDVVMISSRRQFSILFDDEDDCVPATGKPSTTEDEVVPINFPIHRPNVYHHTSVDHRTSPYSSYTPSPEAMESTLSSLNSSPLMHDDRLDIISSNSLSDVGENFMPDYYVVHPHQDYGFDEFIEGISSMPADSFPSFFSSLSPSPYGSPVYHHSATSSSCPSLPDPQSRFSPVSMSRPSPLSATSQLATLSSCPSPSPATPLSPVSPLCPSEICISHPSPTLSSRQSPTPDPVPQPSPFSIFQSAPFPDTQSSPHYDPLSCPYLIPLSCHSPDRSNSISPLSALSSLSSSPLSSPRLQINGLPPNPLEGVADDPRGVTESSSSWFDVQHVGIPSSSQPLRRSTRTMSVQRPSYRFGTPSDEVEANRSSRRTGTPTSGQETKDEDDSYSDAGQADDDLDEELSDGEYAASKGKRRAAKVQRKPFTRQQSPGPHGSPSEEGSTNVHYCHICHRGIGRKYDLGRHKKSVSHIANALAAGIKENEKGQVPCEYCGALLSRGDALKRHLINIAACPTSLIAQAIVAEEEKAAREKAEDQAKRKVVVKAEGKGSAKGKMNANRRVAAKGAGSVKEKANAKRKEREEVEGGRSSKRCKR</sequence>
<name>A0A165MQS1_9AGAM</name>
<dbReference type="Proteomes" id="UP000076761">
    <property type="component" value="Unassembled WGS sequence"/>
</dbReference>
<proteinExistence type="predicted"/>
<feature type="region of interest" description="Disordered" evidence="1">
    <location>
        <begin position="323"/>
        <end position="490"/>
    </location>
</feature>
<protein>
    <recommendedName>
        <fullName evidence="2">C2H2-type domain-containing protein</fullName>
    </recommendedName>
</protein>
<evidence type="ECO:0000313" key="3">
    <source>
        <dbReference type="EMBL" id="KZT18649.1"/>
    </source>
</evidence>
<feature type="region of interest" description="Disordered" evidence="1">
    <location>
        <begin position="100"/>
        <end position="127"/>
    </location>
</feature>
<dbReference type="STRING" id="1314782.A0A165MQS1"/>
<dbReference type="Gene3D" id="3.30.160.60">
    <property type="entry name" value="Classic Zinc Finger"/>
    <property type="match status" value="1"/>
</dbReference>
<dbReference type="PROSITE" id="PS00028">
    <property type="entry name" value="ZINC_FINGER_C2H2_1"/>
    <property type="match status" value="1"/>
</dbReference>
<evidence type="ECO:0000259" key="2">
    <source>
        <dbReference type="PROSITE" id="PS00028"/>
    </source>
</evidence>
<evidence type="ECO:0000256" key="1">
    <source>
        <dbReference type="SAM" id="MobiDB-lite"/>
    </source>
</evidence>
<feature type="compositionally biased region" description="Low complexity" evidence="1">
    <location>
        <begin position="323"/>
        <end position="345"/>
    </location>
</feature>
<feature type="compositionally biased region" description="Low complexity" evidence="1">
    <location>
        <begin position="227"/>
        <end position="240"/>
    </location>
</feature>
<feature type="compositionally biased region" description="Polar residues" evidence="1">
    <location>
        <begin position="381"/>
        <end position="398"/>
    </location>
</feature>
<dbReference type="AlphaFoldDB" id="A0A165MQS1"/>